<keyword evidence="1" id="KW-0472">Membrane</keyword>
<dbReference type="Proteomes" id="UP000282837">
    <property type="component" value="Unassembled WGS sequence"/>
</dbReference>
<protein>
    <submittedName>
        <fullName evidence="3">Pilus assembly protein</fullName>
    </submittedName>
</protein>
<dbReference type="RefSeq" id="WP_127710272.1">
    <property type="nucleotide sequence ID" value="NZ_SACO01000010.1"/>
</dbReference>
<sequence>MESHLADSRQSLSAALWACQRGGPLVEFALFGPMVIALLLGILHTALIYMAQQGLQSAADMAGRVVMTGQAQQAGMTQAQFKSAACAALPPFMSCNRLYIDARTVTSFASANTGAVTLTYNSSGAVTNTFSYDLGGRDDIVLVRLMYLWPVANGPFGLNLTNQQGGNRMLAAASVLKTELY</sequence>
<dbReference type="EMBL" id="SACO01000010">
    <property type="protein sequence ID" value="RVU04128.1"/>
    <property type="molecule type" value="Genomic_DNA"/>
</dbReference>
<evidence type="ECO:0000313" key="3">
    <source>
        <dbReference type="EMBL" id="RVU04128.1"/>
    </source>
</evidence>
<name>A0A437N2M4_9SPHN</name>
<organism evidence="3 4">
    <name type="scientific">Novosphingobium umbonatum</name>
    <dbReference type="NCBI Taxonomy" id="1908524"/>
    <lineage>
        <taxon>Bacteria</taxon>
        <taxon>Pseudomonadati</taxon>
        <taxon>Pseudomonadota</taxon>
        <taxon>Alphaproteobacteria</taxon>
        <taxon>Sphingomonadales</taxon>
        <taxon>Sphingomonadaceae</taxon>
        <taxon>Novosphingobium</taxon>
    </lineage>
</organism>
<evidence type="ECO:0000259" key="2">
    <source>
        <dbReference type="Pfam" id="PF07811"/>
    </source>
</evidence>
<feature type="domain" description="TadE-like" evidence="2">
    <location>
        <begin position="26"/>
        <end position="64"/>
    </location>
</feature>
<accession>A0A437N2M4</accession>
<keyword evidence="1" id="KW-0812">Transmembrane</keyword>
<dbReference type="AlphaFoldDB" id="A0A437N2M4"/>
<evidence type="ECO:0000256" key="1">
    <source>
        <dbReference type="SAM" id="Phobius"/>
    </source>
</evidence>
<dbReference type="Pfam" id="PF07811">
    <property type="entry name" value="TadE"/>
    <property type="match status" value="1"/>
</dbReference>
<dbReference type="OrthoDB" id="7349713at2"/>
<keyword evidence="4" id="KW-1185">Reference proteome</keyword>
<gene>
    <name evidence="3" type="ORF">EOE18_13245</name>
</gene>
<proteinExistence type="predicted"/>
<feature type="transmembrane region" description="Helical" evidence="1">
    <location>
        <begin position="30"/>
        <end position="51"/>
    </location>
</feature>
<dbReference type="InterPro" id="IPR012495">
    <property type="entry name" value="TadE-like_dom"/>
</dbReference>
<keyword evidence="1" id="KW-1133">Transmembrane helix</keyword>
<comment type="caution">
    <text evidence="3">The sequence shown here is derived from an EMBL/GenBank/DDBJ whole genome shotgun (WGS) entry which is preliminary data.</text>
</comment>
<evidence type="ECO:0000313" key="4">
    <source>
        <dbReference type="Proteomes" id="UP000282837"/>
    </source>
</evidence>
<reference evidence="3 4" key="1">
    <citation type="submission" date="2019-01" db="EMBL/GenBank/DDBJ databases">
        <authorList>
            <person name="Chen W.-M."/>
        </authorList>
    </citation>
    <scope>NUCLEOTIDE SEQUENCE [LARGE SCALE GENOMIC DNA]</scope>
    <source>
        <strain evidence="3 4">FSY-9</strain>
    </source>
</reference>